<dbReference type="PRINTS" id="PR00896">
    <property type="entry name" value="VASOPRESSINR"/>
</dbReference>
<name>A0AAW0MU44_9GOBI</name>
<dbReference type="PROSITE" id="PS50262">
    <property type="entry name" value="G_PROTEIN_RECEP_F1_2"/>
    <property type="match status" value="1"/>
</dbReference>
<evidence type="ECO:0000256" key="6">
    <source>
        <dbReference type="ARBA" id="ARBA00023136"/>
    </source>
</evidence>
<dbReference type="PANTHER" id="PTHR24241:SF20">
    <property type="entry name" value="VASOPRESSIN V2 RECEPTOR"/>
    <property type="match status" value="1"/>
</dbReference>
<evidence type="ECO:0000256" key="8">
    <source>
        <dbReference type="ARBA" id="ARBA00023180"/>
    </source>
</evidence>
<dbReference type="SUPFAM" id="SSF81321">
    <property type="entry name" value="Family A G protein-coupled receptor-like"/>
    <property type="match status" value="1"/>
</dbReference>
<dbReference type="Gene3D" id="1.20.1070.10">
    <property type="entry name" value="Rhodopsin 7-helix transmembrane proteins"/>
    <property type="match status" value="1"/>
</dbReference>
<gene>
    <name evidence="13" type="ORF">WMY93_027239</name>
</gene>
<dbReference type="Pfam" id="PF00001">
    <property type="entry name" value="7tm_1"/>
    <property type="match status" value="1"/>
</dbReference>
<dbReference type="GO" id="GO:0042277">
    <property type="term" value="F:peptide binding"/>
    <property type="evidence" value="ECO:0007669"/>
    <property type="project" value="TreeGrafter"/>
</dbReference>
<dbReference type="PROSITE" id="PS00237">
    <property type="entry name" value="G_PROTEIN_RECEP_F1_1"/>
    <property type="match status" value="1"/>
</dbReference>
<dbReference type="GO" id="GO:0032870">
    <property type="term" value="P:cellular response to hormone stimulus"/>
    <property type="evidence" value="ECO:0007669"/>
    <property type="project" value="TreeGrafter"/>
</dbReference>
<dbReference type="InterPro" id="IPR001817">
    <property type="entry name" value="Vasoprsn_rcpt"/>
</dbReference>
<comment type="subcellular location">
    <subcellularLocation>
        <location evidence="1 10">Cell membrane</location>
        <topology evidence="1 10">Multi-pass membrane protein</topology>
    </subcellularLocation>
</comment>
<feature type="compositionally biased region" description="Low complexity" evidence="11">
    <location>
        <begin position="493"/>
        <end position="507"/>
    </location>
</feature>
<comment type="similarity">
    <text evidence="10">Belongs to the G-protein coupled receptor 1 family. Vasopressin/oxytocin receptor subfamily.</text>
</comment>
<evidence type="ECO:0000256" key="3">
    <source>
        <dbReference type="ARBA" id="ARBA00022692"/>
    </source>
</evidence>
<feature type="transmembrane region" description="Helical" evidence="10">
    <location>
        <begin position="150"/>
        <end position="172"/>
    </location>
</feature>
<dbReference type="GO" id="GO:0005886">
    <property type="term" value="C:plasma membrane"/>
    <property type="evidence" value="ECO:0007669"/>
    <property type="project" value="UniProtKB-SubCell"/>
</dbReference>
<feature type="transmembrane region" description="Helical" evidence="10">
    <location>
        <begin position="108"/>
        <end position="129"/>
    </location>
</feature>
<evidence type="ECO:0000256" key="2">
    <source>
        <dbReference type="ARBA" id="ARBA00022475"/>
    </source>
</evidence>
<evidence type="ECO:0000256" key="10">
    <source>
        <dbReference type="RuleBase" id="RU046427"/>
    </source>
</evidence>
<keyword evidence="7 10" id="KW-0675">Receptor</keyword>
<keyword evidence="14" id="KW-1185">Reference proteome</keyword>
<organism evidence="13 14">
    <name type="scientific">Mugilogobius chulae</name>
    <name type="common">yellowstripe goby</name>
    <dbReference type="NCBI Taxonomy" id="88201"/>
    <lineage>
        <taxon>Eukaryota</taxon>
        <taxon>Metazoa</taxon>
        <taxon>Chordata</taxon>
        <taxon>Craniata</taxon>
        <taxon>Vertebrata</taxon>
        <taxon>Euteleostomi</taxon>
        <taxon>Actinopterygii</taxon>
        <taxon>Neopterygii</taxon>
        <taxon>Teleostei</taxon>
        <taxon>Neoteleostei</taxon>
        <taxon>Acanthomorphata</taxon>
        <taxon>Gobiaria</taxon>
        <taxon>Gobiiformes</taxon>
        <taxon>Gobioidei</taxon>
        <taxon>Gobiidae</taxon>
        <taxon>Gobionellinae</taxon>
        <taxon>Mugilogobius</taxon>
    </lineage>
</organism>
<evidence type="ECO:0000256" key="4">
    <source>
        <dbReference type="ARBA" id="ARBA00022989"/>
    </source>
</evidence>
<dbReference type="PANTHER" id="PTHR24241">
    <property type="entry name" value="NEUROPEPTIDE RECEPTOR-RELATED G-PROTEIN COUPLED RECEPTOR"/>
    <property type="match status" value="1"/>
</dbReference>
<keyword evidence="8 10" id="KW-0325">Glycoprotein</keyword>
<evidence type="ECO:0000313" key="14">
    <source>
        <dbReference type="Proteomes" id="UP001460270"/>
    </source>
</evidence>
<feature type="compositionally biased region" description="Polar residues" evidence="11">
    <location>
        <begin position="480"/>
        <end position="490"/>
    </location>
</feature>
<reference evidence="14" key="1">
    <citation type="submission" date="2024-04" db="EMBL/GenBank/DDBJ databases">
        <title>Salinicola lusitanus LLJ914,a marine bacterium isolated from the Okinawa Trough.</title>
        <authorList>
            <person name="Li J."/>
        </authorList>
    </citation>
    <scope>NUCLEOTIDE SEQUENCE [LARGE SCALE GENOMIC DNA]</scope>
</reference>
<dbReference type="PRINTS" id="PR00237">
    <property type="entry name" value="GPCRRHODOPSN"/>
</dbReference>
<feature type="region of interest" description="Disordered" evidence="11">
    <location>
        <begin position="416"/>
        <end position="545"/>
    </location>
</feature>
<feature type="transmembrane region" description="Helical" evidence="10">
    <location>
        <begin position="71"/>
        <end position="88"/>
    </location>
</feature>
<dbReference type="EMBL" id="JBBPFD010000020">
    <property type="protein sequence ID" value="KAK7884116.1"/>
    <property type="molecule type" value="Genomic_DNA"/>
</dbReference>
<comment type="caution">
    <text evidence="13">The sequence shown here is derived from an EMBL/GenBank/DDBJ whole genome shotgun (WGS) entry which is preliminary data.</text>
</comment>
<feature type="transmembrane region" description="Helical" evidence="10">
    <location>
        <begin position="31"/>
        <end position="59"/>
    </location>
</feature>
<feature type="compositionally biased region" description="Polar residues" evidence="11">
    <location>
        <begin position="450"/>
        <end position="472"/>
    </location>
</feature>
<evidence type="ECO:0000256" key="11">
    <source>
        <dbReference type="SAM" id="MobiDB-lite"/>
    </source>
</evidence>
<keyword evidence="6 10" id="KW-0472">Membrane</keyword>
<sequence>MSVSLVTQPWSDWPAVTPPPQNSSWLERDSVLAVAEVVVLSAVLVLALMGNGLVLMVLLRQRHNHSPLHQFMLNLCLADLVVALFQVLPQLVWDARGRFPGPDALCRLVKYLQVLGMFASSYMIVAMTLDRHYAICCPLQAHRSGATQRWNSFILVAWALSLLLSLPQVFIFSQSEVAPGVYECWGHFAESWGLKAYVTWMTLSVFILPVLIITVCQIRIFKEIHSSLHLKSGRHLHQSPTLAAVRRESQQRAAVSGVRGRPSVTLLMPPVVIHPGHSSCQSSYQSSYHSLEQRSHSVTSAQHVELQTAPPAVHSPSQPHKGPVVGEVTAAMSKTVRMTLVIVLVYSFCWAPFFIVQLWAAWDPDPPQNGAVFTLLMLLASLNSCTNPWIYSAFSTSISPQLRLLLLCRYNQRRDANDFTPPTTDANDSTTPTTDANDSTTPTTDANDSKPSTTDANDSTPPTTDANDSTKPSYRPTVANDCTPSTNDANDFTPPTTSTNDSTPSTTGADDSTTLPTFDTNGSTPATSDANDFMAPTSDANGFKARNTDANRLYSFKYSR</sequence>
<feature type="compositionally biased region" description="Low complexity" evidence="11">
    <location>
        <begin position="420"/>
        <end position="446"/>
    </location>
</feature>
<proteinExistence type="inferred from homology"/>
<keyword evidence="5 10" id="KW-0297">G-protein coupled receptor</keyword>
<feature type="transmembrane region" description="Helical" evidence="10">
    <location>
        <begin position="340"/>
        <end position="360"/>
    </location>
</feature>
<feature type="domain" description="G-protein coupled receptors family 1 profile" evidence="12">
    <location>
        <begin position="50"/>
        <end position="391"/>
    </location>
</feature>
<dbReference type="InterPro" id="IPR000276">
    <property type="entry name" value="GPCR_Rhodpsn"/>
</dbReference>
<dbReference type="GO" id="GO:0045907">
    <property type="term" value="P:positive regulation of vasoconstriction"/>
    <property type="evidence" value="ECO:0007669"/>
    <property type="project" value="TreeGrafter"/>
</dbReference>
<feature type="compositionally biased region" description="Polar residues" evidence="11">
    <location>
        <begin position="508"/>
        <end position="530"/>
    </location>
</feature>
<keyword evidence="4 10" id="KW-1133">Transmembrane helix</keyword>
<keyword evidence="3 10" id="KW-0812">Transmembrane</keyword>
<dbReference type="Proteomes" id="UP001460270">
    <property type="component" value="Unassembled WGS sequence"/>
</dbReference>
<evidence type="ECO:0000259" key="12">
    <source>
        <dbReference type="PROSITE" id="PS50262"/>
    </source>
</evidence>
<evidence type="ECO:0000256" key="1">
    <source>
        <dbReference type="ARBA" id="ARBA00004651"/>
    </source>
</evidence>
<feature type="transmembrane region" description="Helical" evidence="10">
    <location>
        <begin position="197"/>
        <end position="221"/>
    </location>
</feature>
<evidence type="ECO:0000256" key="5">
    <source>
        <dbReference type="ARBA" id="ARBA00023040"/>
    </source>
</evidence>
<evidence type="ECO:0000256" key="9">
    <source>
        <dbReference type="ARBA" id="ARBA00023224"/>
    </source>
</evidence>
<dbReference type="GO" id="GO:0005000">
    <property type="term" value="F:vasopressin receptor activity"/>
    <property type="evidence" value="ECO:0007669"/>
    <property type="project" value="InterPro"/>
</dbReference>
<feature type="transmembrane region" description="Helical" evidence="10">
    <location>
        <begin position="372"/>
        <end position="394"/>
    </location>
</feature>
<keyword evidence="9 10" id="KW-0807">Transducer</keyword>
<dbReference type="SMART" id="SM01381">
    <property type="entry name" value="7TM_GPCR_Srsx"/>
    <property type="match status" value="1"/>
</dbReference>
<protein>
    <recommendedName>
        <fullName evidence="12">G-protein coupled receptors family 1 profile domain-containing protein</fullName>
    </recommendedName>
</protein>
<evidence type="ECO:0000256" key="7">
    <source>
        <dbReference type="ARBA" id="ARBA00023170"/>
    </source>
</evidence>
<keyword evidence="2" id="KW-1003">Cell membrane</keyword>
<accession>A0AAW0MU44</accession>
<dbReference type="GO" id="GO:0001992">
    <property type="term" value="P:regulation of systemic arterial blood pressure by vasopressin"/>
    <property type="evidence" value="ECO:0007669"/>
    <property type="project" value="TreeGrafter"/>
</dbReference>
<evidence type="ECO:0000313" key="13">
    <source>
        <dbReference type="EMBL" id="KAK7884116.1"/>
    </source>
</evidence>
<dbReference type="AlphaFoldDB" id="A0AAW0MU44"/>
<dbReference type="InterPro" id="IPR017452">
    <property type="entry name" value="GPCR_Rhodpsn_7TM"/>
</dbReference>